<name>A0ABR2K7T0_9EUKA</name>
<dbReference type="Gene3D" id="3.30.2410.10">
    <property type="entry name" value="Hect, E3 ligase catalytic domain"/>
    <property type="match status" value="1"/>
</dbReference>
<dbReference type="InterPro" id="IPR042556">
    <property type="entry name" value="AZUL_sf"/>
</dbReference>
<accession>A0ABR2K7T0</accession>
<evidence type="ECO:0000256" key="3">
    <source>
        <dbReference type="ARBA" id="ARBA00022679"/>
    </source>
</evidence>
<keyword evidence="9" id="KW-1185">Reference proteome</keyword>
<evidence type="ECO:0000256" key="5">
    <source>
        <dbReference type="PROSITE-ProRule" id="PRU00104"/>
    </source>
</evidence>
<dbReference type="Gene3D" id="3.90.1750.10">
    <property type="entry name" value="Hect, E3 ligase catalytic domains"/>
    <property type="match status" value="1"/>
</dbReference>
<evidence type="ECO:0000313" key="8">
    <source>
        <dbReference type="EMBL" id="KAK8886951.1"/>
    </source>
</evidence>
<organism evidence="8 9">
    <name type="scientific">Tritrichomonas musculus</name>
    <dbReference type="NCBI Taxonomy" id="1915356"/>
    <lineage>
        <taxon>Eukaryota</taxon>
        <taxon>Metamonada</taxon>
        <taxon>Parabasalia</taxon>
        <taxon>Tritrichomonadida</taxon>
        <taxon>Tritrichomonadidae</taxon>
        <taxon>Tritrichomonas</taxon>
    </lineage>
</organism>
<keyword evidence="8" id="KW-0436">Ligase</keyword>
<dbReference type="Gene3D" id="3.30.2160.10">
    <property type="entry name" value="Hect, E3 ligase catalytic domain"/>
    <property type="match status" value="1"/>
</dbReference>
<dbReference type="Pfam" id="PF00632">
    <property type="entry name" value="HECT"/>
    <property type="match status" value="1"/>
</dbReference>
<dbReference type="InterPro" id="IPR032353">
    <property type="entry name" value="AZUL"/>
</dbReference>
<dbReference type="InterPro" id="IPR035983">
    <property type="entry name" value="Hect_E3_ubiquitin_ligase"/>
</dbReference>
<dbReference type="Pfam" id="PF16558">
    <property type="entry name" value="AZUL"/>
    <property type="match status" value="1"/>
</dbReference>
<comment type="caution">
    <text evidence="8">The sequence shown here is derived from an EMBL/GenBank/DDBJ whole genome shotgun (WGS) entry which is preliminary data.</text>
</comment>
<evidence type="ECO:0000313" key="9">
    <source>
        <dbReference type="Proteomes" id="UP001470230"/>
    </source>
</evidence>
<keyword evidence="6" id="KW-1133">Transmembrane helix</keyword>
<keyword evidence="6" id="KW-0812">Transmembrane</keyword>
<comment type="caution">
    <text evidence="5">Lacks conserved residue(s) required for the propagation of feature annotation.</text>
</comment>
<proteinExistence type="predicted"/>
<protein>
    <recommendedName>
        <fullName evidence="2">HECT-type E3 ubiquitin transferase</fullName>
        <ecNumber evidence="2">2.3.2.26</ecNumber>
    </recommendedName>
</protein>
<comment type="catalytic activity">
    <reaction evidence="1">
        <text>S-ubiquitinyl-[E2 ubiquitin-conjugating enzyme]-L-cysteine + [acceptor protein]-L-lysine = [E2 ubiquitin-conjugating enzyme]-L-cysteine + N(6)-ubiquitinyl-[acceptor protein]-L-lysine.</text>
        <dbReference type="EC" id="2.3.2.26"/>
    </reaction>
</comment>
<dbReference type="PANTHER" id="PTHR45700">
    <property type="entry name" value="UBIQUITIN-PROTEIN LIGASE E3C"/>
    <property type="match status" value="1"/>
</dbReference>
<evidence type="ECO:0000259" key="7">
    <source>
        <dbReference type="PROSITE" id="PS50237"/>
    </source>
</evidence>
<dbReference type="EC" id="2.3.2.26" evidence="2"/>
<keyword evidence="4 5" id="KW-0833">Ubl conjugation pathway</keyword>
<reference evidence="8 9" key="1">
    <citation type="submission" date="2024-04" db="EMBL/GenBank/DDBJ databases">
        <title>Tritrichomonas musculus Genome.</title>
        <authorList>
            <person name="Alves-Ferreira E."/>
            <person name="Grigg M."/>
            <person name="Lorenzi H."/>
            <person name="Galac M."/>
        </authorList>
    </citation>
    <scope>NUCLEOTIDE SEQUENCE [LARGE SCALE GENOMIC DNA]</scope>
    <source>
        <strain evidence="8 9">EAF2021</strain>
    </source>
</reference>
<keyword evidence="3" id="KW-0808">Transferase</keyword>
<dbReference type="InterPro" id="IPR000569">
    <property type="entry name" value="HECT_dom"/>
</dbReference>
<evidence type="ECO:0000256" key="1">
    <source>
        <dbReference type="ARBA" id="ARBA00000885"/>
    </source>
</evidence>
<dbReference type="EMBL" id="JAPFFF010000006">
    <property type="protein sequence ID" value="KAK8886951.1"/>
    <property type="molecule type" value="Genomic_DNA"/>
</dbReference>
<evidence type="ECO:0000256" key="4">
    <source>
        <dbReference type="ARBA" id="ARBA00022786"/>
    </source>
</evidence>
<sequence>MQKKTLENLFQRQFLIGCNCINCNNAHCRSCNDFKHIRLSRAELIEMSRYYAASPKLHKFLCPNLPAIITDPNIRKRLDKFNAWAKDFLNQTDESKIDFPTAIMEINDVSDIFPYALLTNDRPLSDNNDAIDEDVFFNLANKLSTHSEVTAAVTALVFTNAENLNPNLYYYSSIRAFTILFAFPQIYHISVVDEVLTRLIFILANIGPISKRVVEAYFRRNKKLLSNAVSACHLLIQHYISANGDCDPHMAPVLDICRAIKVLFDSNSDSEEPLPNSIFYDYYINQRINVDNELKMDQKLSFVQFPFVLSLVTKYAFCRSQSAELLRSTASSTGSSLDPFYTIRIRKDHFLEDASKQIMQQNPNIYLRMIKVVFDNEPEYEIGGPSRQFFYMLSNQLFSPELGLFERCEENNLLWFNPNSSKDPQIYQLAGTIVGLAIYNAVLLPILFPYVLYKKIQNPNINLSIHDLSQVDPAASRSLFYMVMMRARGQDIMQLEITFDITTQINGKISTFSLKKGQEDLLVTNKSLDEYIQLYLNYRMNASVKRQFDAFAKGFKQVCKAPIYSKLEPSELGILVSGEEAVEWSELRNNCEYKGGYTNESDQVKWFWDLFENEFTVDDKKIFLKFITGTDRAPLGGLEKVKIVMQKVESTDELPSSKISANIFILPCYQSKEEMVNKLKTAIFKK</sequence>
<gene>
    <name evidence="8" type="ORF">M9Y10_037986</name>
</gene>
<evidence type="ECO:0000256" key="2">
    <source>
        <dbReference type="ARBA" id="ARBA00012485"/>
    </source>
</evidence>
<dbReference type="PROSITE" id="PS50237">
    <property type="entry name" value="HECT"/>
    <property type="match status" value="1"/>
</dbReference>
<dbReference type="InterPro" id="IPR044611">
    <property type="entry name" value="E3A/B/C-like"/>
</dbReference>
<dbReference type="SMART" id="SM00119">
    <property type="entry name" value="HECTc"/>
    <property type="match status" value="1"/>
</dbReference>
<dbReference type="Gene3D" id="6.10.130.10">
    <property type="entry name" value="Ubiquitin-protein ligase E3A, N-terminal zinc-binding domain (AZUL)"/>
    <property type="match status" value="1"/>
</dbReference>
<dbReference type="GO" id="GO:0016874">
    <property type="term" value="F:ligase activity"/>
    <property type="evidence" value="ECO:0007669"/>
    <property type="project" value="UniProtKB-KW"/>
</dbReference>
<dbReference type="Proteomes" id="UP001470230">
    <property type="component" value="Unassembled WGS sequence"/>
</dbReference>
<evidence type="ECO:0000256" key="6">
    <source>
        <dbReference type="SAM" id="Phobius"/>
    </source>
</evidence>
<feature type="transmembrane region" description="Helical" evidence="6">
    <location>
        <begin position="426"/>
        <end position="453"/>
    </location>
</feature>
<keyword evidence="6" id="KW-0472">Membrane</keyword>
<feature type="domain" description="HECT" evidence="7">
    <location>
        <begin position="362"/>
        <end position="686"/>
    </location>
</feature>
<dbReference type="SUPFAM" id="SSF56204">
    <property type="entry name" value="Hect, E3 ligase catalytic domain"/>
    <property type="match status" value="1"/>
</dbReference>
<dbReference type="PANTHER" id="PTHR45700:SF8">
    <property type="entry name" value="HECT-TYPE E3 UBIQUITIN TRANSFERASE"/>
    <property type="match status" value="1"/>
</dbReference>